<feature type="domain" description="Clp R" evidence="2">
    <location>
        <begin position="1"/>
        <end position="142"/>
    </location>
</feature>
<dbReference type="InterPro" id="IPR036628">
    <property type="entry name" value="Clp_N_dom_sf"/>
</dbReference>
<dbReference type="InterPro" id="IPR004176">
    <property type="entry name" value="Clp_R_N"/>
</dbReference>
<dbReference type="PANTHER" id="PTHR47016:SF5">
    <property type="entry name" value="CLP DOMAIN SUPERFAMILY PROTEIN"/>
    <property type="match status" value="1"/>
</dbReference>
<accession>A0A4R8DW65</accession>
<dbReference type="InterPro" id="IPR044217">
    <property type="entry name" value="CLPT1/2"/>
</dbReference>
<dbReference type="PANTHER" id="PTHR47016">
    <property type="entry name" value="ATP-DEPENDENT CLP PROTEASE ATP-BINDING SUBUNIT CLPT1, CHLOROPLASTIC"/>
    <property type="match status" value="1"/>
</dbReference>
<dbReference type="SUPFAM" id="SSF81923">
    <property type="entry name" value="Double Clp-N motif"/>
    <property type="match status" value="1"/>
</dbReference>
<keyword evidence="4" id="KW-1185">Reference proteome</keyword>
<dbReference type="PROSITE" id="PS51903">
    <property type="entry name" value="CLP_R"/>
    <property type="match status" value="1"/>
</dbReference>
<comment type="caution">
    <text evidence="3">The sequence shown here is derived from an EMBL/GenBank/DDBJ whole genome shotgun (WGS) entry which is preliminary data.</text>
</comment>
<dbReference type="Gene3D" id="1.10.1780.10">
    <property type="entry name" value="Clp, N-terminal domain"/>
    <property type="match status" value="1"/>
</dbReference>
<dbReference type="AlphaFoldDB" id="A0A4R8DW65"/>
<dbReference type="RefSeq" id="WP_162852585.1">
    <property type="nucleotide sequence ID" value="NZ_SODV01000001.1"/>
</dbReference>
<dbReference type="EMBL" id="SODV01000001">
    <property type="protein sequence ID" value="TDX01647.1"/>
    <property type="molecule type" value="Genomic_DNA"/>
</dbReference>
<evidence type="ECO:0000259" key="2">
    <source>
        <dbReference type="PROSITE" id="PS51903"/>
    </source>
</evidence>
<sequence>MPNPFSARAKEVLSFASEEAIRLDDHTLDTEHLLLGLIRQGNNYALTSFRHAHIDLDKLWKEAESASLLRGHSRRKPDLRLPLSRTATKVLERAEREARSLQSALIEPEHLVLALLRHKRNRAARILEQFSLGYEEFLRNLR</sequence>
<evidence type="ECO:0000313" key="4">
    <source>
        <dbReference type="Proteomes" id="UP000294498"/>
    </source>
</evidence>
<name>A0A4R8DW65_9BACT</name>
<reference evidence="3 4" key="1">
    <citation type="submission" date="2019-03" db="EMBL/GenBank/DDBJ databases">
        <title>Genomic Encyclopedia of Type Strains, Phase IV (KMG-IV): sequencing the most valuable type-strain genomes for metagenomic binning, comparative biology and taxonomic classification.</title>
        <authorList>
            <person name="Goeker M."/>
        </authorList>
    </citation>
    <scope>NUCLEOTIDE SEQUENCE [LARGE SCALE GENOMIC DNA]</scope>
    <source>
        <strain evidence="3 4">DSM 100059</strain>
    </source>
</reference>
<proteinExistence type="predicted"/>
<evidence type="ECO:0000313" key="3">
    <source>
        <dbReference type="EMBL" id="TDX01647.1"/>
    </source>
</evidence>
<dbReference type="Proteomes" id="UP000294498">
    <property type="component" value="Unassembled WGS sequence"/>
</dbReference>
<keyword evidence="1" id="KW-0677">Repeat</keyword>
<organism evidence="3 4">
    <name type="scientific">Dinghuibacter silviterrae</name>
    <dbReference type="NCBI Taxonomy" id="1539049"/>
    <lineage>
        <taxon>Bacteria</taxon>
        <taxon>Pseudomonadati</taxon>
        <taxon>Bacteroidota</taxon>
        <taxon>Chitinophagia</taxon>
        <taxon>Chitinophagales</taxon>
        <taxon>Chitinophagaceae</taxon>
        <taxon>Dinghuibacter</taxon>
    </lineage>
</organism>
<dbReference type="Pfam" id="PF02861">
    <property type="entry name" value="Clp_N"/>
    <property type="match status" value="1"/>
</dbReference>
<evidence type="ECO:0000256" key="1">
    <source>
        <dbReference type="PROSITE-ProRule" id="PRU01251"/>
    </source>
</evidence>
<gene>
    <name evidence="3" type="ORF">EDB95_2688</name>
</gene>
<protein>
    <submittedName>
        <fullName evidence="3">ClpA/ClpB-like protein</fullName>
    </submittedName>
</protein>